<evidence type="ECO:0000256" key="2">
    <source>
        <dbReference type="ARBA" id="ARBA00023125"/>
    </source>
</evidence>
<accession>A0ABV5MAK8</accession>
<evidence type="ECO:0000313" key="5">
    <source>
        <dbReference type="EMBL" id="MFB9445892.1"/>
    </source>
</evidence>
<dbReference type="RefSeq" id="WP_223093046.1">
    <property type="nucleotide sequence ID" value="NZ_CP061913.1"/>
</dbReference>
<dbReference type="CDD" id="cd00090">
    <property type="entry name" value="HTH_ARSR"/>
    <property type="match status" value="1"/>
</dbReference>
<dbReference type="InterPro" id="IPR036390">
    <property type="entry name" value="WH_DNA-bd_sf"/>
</dbReference>
<name>A0ABV5MAK8_9ACTN</name>
<dbReference type="SUPFAM" id="SSF46785">
    <property type="entry name" value="Winged helix' DNA-binding domain"/>
    <property type="match status" value="1"/>
</dbReference>
<sequence>MWTSSPIPLRAGGPVPIGDRPSAAEAAAALAPAYKALGNPIRLQLVFLMASASPDGLTLAHLSERLDLPAPLVSHHLRLLRFAGLVEVDRRRPHPSHRIQQPVLHLLGNILCGAHP</sequence>
<dbReference type="Pfam" id="PF01022">
    <property type="entry name" value="HTH_5"/>
    <property type="match status" value="1"/>
</dbReference>
<keyword evidence="2" id="KW-0238">DNA-binding</keyword>
<keyword evidence="6" id="KW-1185">Reference proteome</keyword>
<dbReference type="PRINTS" id="PR00778">
    <property type="entry name" value="HTHARSR"/>
</dbReference>
<keyword evidence="3" id="KW-0804">Transcription</keyword>
<evidence type="ECO:0000256" key="1">
    <source>
        <dbReference type="ARBA" id="ARBA00023015"/>
    </source>
</evidence>
<feature type="domain" description="HTH arsR-type" evidence="4">
    <location>
        <begin position="22"/>
        <end position="116"/>
    </location>
</feature>
<dbReference type="Gene3D" id="1.10.10.10">
    <property type="entry name" value="Winged helix-like DNA-binding domain superfamily/Winged helix DNA-binding domain"/>
    <property type="match status" value="1"/>
</dbReference>
<organism evidence="5 6">
    <name type="scientific">Dactylosporangium vinaceum</name>
    <dbReference type="NCBI Taxonomy" id="53362"/>
    <lineage>
        <taxon>Bacteria</taxon>
        <taxon>Bacillati</taxon>
        <taxon>Actinomycetota</taxon>
        <taxon>Actinomycetes</taxon>
        <taxon>Micromonosporales</taxon>
        <taxon>Micromonosporaceae</taxon>
        <taxon>Dactylosporangium</taxon>
    </lineage>
</organism>
<comment type="caution">
    <text evidence="5">The sequence shown here is derived from an EMBL/GenBank/DDBJ whole genome shotgun (WGS) entry which is preliminary data.</text>
</comment>
<dbReference type="Proteomes" id="UP001589608">
    <property type="component" value="Unassembled WGS sequence"/>
</dbReference>
<dbReference type="PANTHER" id="PTHR33154:SF18">
    <property type="entry name" value="ARSENICAL RESISTANCE OPERON REPRESSOR"/>
    <property type="match status" value="1"/>
</dbReference>
<dbReference type="PROSITE" id="PS50987">
    <property type="entry name" value="HTH_ARSR_2"/>
    <property type="match status" value="1"/>
</dbReference>
<gene>
    <name evidence="5" type="ORF">ACFFTR_22660</name>
</gene>
<evidence type="ECO:0000313" key="6">
    <source>
        <dbReference type="Proteomes" id="UP001589608"/>
    </source>
</evidence>
<evidence type="ECO:0000256" key="3">
    <source>
        <dbReference type="ARBA" id="ARBA00023163"/>
    </source>
</evidence>
<keyword evidence="1" id="KW-0805">Transcription regulation</keyword>
<reference evidence="5 6" key="1">
    <citation type="submission" date="2024-09" db="EMBL/GenBank/DDBJ databases">
        <authorList>
            <person name="Sun Q."/>
            <person name="Mori K."/>
        </authorList>
    </citation>
    <scope>NUCLEOTIDE SEQUENCE [LARGE SCALE GENOMIC DNA]</scope>
    <source>
        <strain evidence="5 6">JCM 3307</strain>
    </source>
</reference>
<dbReference type="InterPro" id="IPR011991">
    <property type="entry name" value="ArsR-like_HTH"/>
</dbReference>
<dbReference type="InterPro" id="IPR001845">
    <property type="entry name" value="HTH_ArsR_DNA-bd_dom"/>
</dbReference>
<proteinExistence type="predicted"/>
<evidence type="ECO:0000259" key="4">
    <source>
        <dbReference type="PROSITE" id="PS50987"/>
    </source>
</evidence>
<dbReference type="PANTHER" id="PTHR33154">
    <property type="entry name" value="TRANSCRIPTIONAL REGULATOR, ARSR FAMILY"/>
    <property type="match status" value="1"/>
</dbReference>
<dbReference type="SMART" id="SM00418">
    <property type="entry name" value="HTH_ARSR"/>
    <property type="match status" value="1"/>
</dbReference>
<dbReference type="InterPro" id="IPR051081">
    <property type="entry name" value="HTH_MetalResp_TranReg"/>
</dbReference>
<dbReference type="EMBL" id="JBHMCA010000043">
    <property type="protein sequence ID" value="MFB9445892.1"/>
    <property type="molecule type" value="Genomic_DNA"/>
</dbReference>
<protein>
    <submittedName>
        <fullName evidence="5">ArsR/SmtB family transcription factor</fullName>
    </submittedName>
</protein>
<dbReference type="InterPro" id="IPR036388">
    <property type="entry name" value="WH-like_DNA-bd_sf"/>
</dbReference>